<dbReference type="InterPro" id="IPR036573">
    <property type="entry name" value="CBM_sf_5/12"/>
</dbReference>
<dbReference type="CDD" id="cd12214">
    <property type="entry name" value="ChiA1_BD"/>
    <property type="match status" value="1"/>
</dbReference>
<dbReference type="Gene3D" id="2.10.10.20">
    <property type="entry name" value="Carbohydrate-binding module superfamily 5/12"/>
    <property type="match status" value="1"/>
</dbReference>
<dbReference type="InterPro" id="IPR027268">
    <property type="entry name" value="Peptidase_M4/M1_CTD_sf"/>
</dbReference>
<sequence>MSYKLNLIVWIAILCQLSLFSADLVNLRNAEMPLDLQRFHAGDLAESLGLPEGNELRFVREHIAESGITHTRYRQYYRGVPVWGEEVLVATHADGSIYALNGRMATEVDVELRRIAAGYGQAEALAYAKELHHGQGLVGRFFRDESSELVIYMVDETTPVLAYAVRFFSDDTSGDPTLPTYILDAATRDVLFFFEGLMTADGVGPGGNQKMGRIYYGRDYDPFEVARSGSTCTMRTSRHITKDLNHATSGGSVHSFTCDENTHKEINGAYSPLNDAHYGGGVVFDLYNTWYGSPPLTQTLELRVHYGNGFENAFWDGRAMTFGDGANTFHPLVSLDVVGHEVSHGFTQQNSNLTYSGQSGGINEAFSDMAGKACEHFDGSRTDWYIGSRIMKQQGRAMRYMDDPPRDGRSIGCADDYRSGMDVHHSSGVFNKAYYTLATTSGWDARKAFDVFVKANQAYWTASSNFQRGAEGALDAAAELGYNCDDVVAAFRAVCITVTAPSGCTTTGTPPSADFSVTTNELTASFRDASTDDGRIVSWAWEFGDRMSSSLQHPSHTYAAAGTYTVSLTVTDDEGMTDTVRKSVTVTSDPGGDVELANGESVTVSSATDTWRWYKVVIQNTVATLADDNLIVATTGSNGDADIYVKYGSRPSTSDNDGRSTSPDSNEEVTIPSPRNGEYFIGLHAWSAFDSVTLTVSWDTGGGGTAPNADFDVRVTDNTARFRDNSTDDGQIVAWFWRFGDGASSTEQNPQHAYGANGSYTVTLEVTDNDGMTDSVSKTVVIDTGTGETDWEPYTLYQVGDMVLYDGVSYRCLQTHTAYPGWEPPTTPALWARQ</sequence>
<dbReference type="InterPro" id="IPR050728">
    <property type="entry name" value="Zinc_Metalloprotease_M4"/>
</dbReference>
<dbReference type="InterPro" id="IPR001570">
    <property type="entry name" value="Peptidase_M4_C_domain"/>
</dbReference>
<dbReference type="EMBL" id="CP071793">
    <property type="protein sequence ID" value="QTD51741.1"/>
    <property type="molecule type" value="Genomic_DNA"/>
</dbReference>
<dbReference type="GO" id="GO:0046872">
    <property type="term" value="F:metal ion binding"/>
    <property type="evidence" value="ECO:0007669"/>
    <property type="project" value="UniProtKB-KW"/>
</dbReference>
<keyword evidence="8" id="KW-0482">Metalloprotease</keyword>
<protein>
    <submittedName>
        <fullName evidence="12">M4 family metallopeptidase</fullName>
    </submittedName>
</protein>
<evidence type="ECO:0000259" key="11">
    <source>
        <dbReference type="PROSITE" id="PS50093"/>
    </source>
</evidence>
<accession>A0A8A4TRV2</accession>
<feature type="active site" description="Proton donor" evidence="9">
    <location>
        <position position="424"/>
    </location>
</feature>
<evidence type="ECO:0000256" key="6">
    <source>
        <dbReference type="ARBA" id="ARBA00022801"/>
    </source>
</evidence>
<dbReference type="Gene3D" id="3.10.170.10">
    <property type="match status" value="1"/>
</dbReference>
<dbReference type="InterPro" id="IPR035986">
    <property type="entry name" value="PKD_dom_sf"/>
</dbReference>
<evidence type="ECO:0000256" key="2">
    <source>
        <dbReference type="ARBA" id="ARBA00009388"/>
    </source>
</evidence>
<dbReference type="InterPro" id="IPR013783">
    <property type="entry name" value="Ig-like_fold"/>
</dbReference>
<evidence type="ECO:0000256" key="1">
    <source>
        <dbReference type="ARBA" id="ARBA00001913"/>
    </source>
</evidence>
<dbReference type="GO" id="GO:0006508">
    <property type="term" value="P:proteolysis"/>
    <property type="evidence" value="ECO:0007669"/>
    <property type="project" value="UniProtKB-KW"/>
</dbReference>
<feature type="compositionally biased region" description="Polar residues" evidence="10">
    <location>
        <begin position="650"/>
        <end position="664"/>
    </location>
</feature>
<evidence type="ECO:0000256" key="5">
    <source>
        <dbReference type="ARBA" id="ARBA00022729"/>
    </source>
</evidence>
<dbReference type="PROSITE" id="PS50093">
    <property type="entry name" value="PKD"/>
    <property type="match status" value="2"/>
</dbReference>
<dbReference type="SUPFAM" id="SSF49299">
    <property type="entry name" value="PKD domain"/>
    <property type="match status" value="2"/>
</dbReference>
<proteinExistence type="inferred from homology"/>
<dbReference type="CDD" id="cd00146">
    <property type="entry name" value="PKD"/>
    <property type="match status" value="2"/>
</dbReference>
<dbReference type="InterPro" id="IPR022409">
    <property type="entry name" value="PKD/Chitinase_dom"/>
</dbReference>
<keyword evidence="7" id="KW-0862">Zinc</keyword>
<evidence type="ECO:0000256" key="4">
    <source>
        <dbReference type="ARBA" id="ARBA00022723"/>
    </source>
</evidence>
<dbReference type="SUPFAM" id="SSF55486">
    <property type="entry name" value="Metalloproteases ('zincins'), catalytic domain"/>
    <property type="match status" value="1"/>
</dbReference>
<dbReference type="InterPro" id="IPR007280">
    <property type="entry name" value="Peptidase_C_arc/bac"/>
</dbReference>
<feature type="domain" description="PKD" evidence="11">
    <location>
        <begin position="507"/>
        <end position="593"/>
    </location>
</feature>
<evidence type="ECO:0000256" key="3">
    <source>
        <dbReference type="ARBA" id="ARBA00022670"/>
    </source>
</evidence>
<feature type="active site" evidence="9">
    <location>
        <position position="341"/>
    </location>
</feature>
<organism evidence="12 13">
    <name type="scientific">Sulfidibacter corallicola</name>
    <dbReference type="NCBI Taxonomy" id="2818388"/>
    <lineage>
        <taxon>Bacteria</taxon>
        <taxon>Pseudomonadati</taxon>
        <taxon>Acidobacteriota</taxon>
        <taxon>Holophagae</taxon>
        <taxon>Acanthopleuribacterales</taxon>
        <taxon>Acanthopleuribacteraceae</taxon>
        <taxon>Sulfidibacter</taxon>
    </lineage>
</organism>
<dbReference type="InterPro" id="IPR003610">
    <property type="entry name" value="CBM5/12"/>
</dbReference>
<gene>
    <name evidence="12" type="ORF">J3U87_04665</name>
</gene>
<dbReference type="GO" id="GO:0030246">
    <property type="term" value="F:carbohydrate binding"/>
    <property type="evidence" value="ECO:0007669"/>
    <property type="project" value="InterPro"/>
</dbReference>
<dbReference type="InterPro" id="IPR023612">
    <property type="entry name" value="Peptidase_M4"/>
</dbReference>
<evidence type="ECO:0000256" key="7">
    <source>
        <dbReference type="ARBA" id="ARBA00022833"/>
    </source>
</evidence>
<dbReference type="InterPro" id="IPR000601">
    <property type="entry name" value="PKD_dom"/>
</dbReference>
<dbReference type="Proteomes" id="UP000663929">
    <property type="component" value="Chromosome"/>
</dbReference>
<dbReference type="Pfam" id="PF18911">
    <property type="entry name" value="PKD_4"/>
    <property type="match status" value="2"/>
</dbReference>
<evidence type="ECO:0000256" key="9">
    <source>
        <dbReference type="PIRSR" id="PIRSR623612-1"/>
    </source>
</evidence>
<dbReference type="Gene3D" id="3.10.450.490">
    <property type="match status" value="1"/>
</dbReference>
<comment type="cofactor">
    <cofactor evidence="1">
        <name>Ca(2+)</name>
        <dbReference type="ChEBI" id="CHEBI:29108"/>
    </cofactor>
</comment>
<dbReference type="PRINTS" id="PR00730">
    <property type="entry name" value="THERMOLYSIN"/>
</dbReference>
<keyword evidence="4" id="KW-0479">Metal-binding</keyword>
<dbReference type="Gene3D" id="3.10.450.40">
    <property type="match status" value="1"/>
</dbReference>
<evidence type="ECO:0000256" key="8">
    <source>
        <dbReference type="ARBA" id="ARBA00023049"/>
    </source>
</evidence>
<dbReference type="GO" id="GO:0004553">
    <property type="term" value="F:hydrolase activity, hydrolyzing O-glycosyl compounds"/>
    <property type="evidence" value="ECO:0007669"/>
    <property type="project" value="InterPro"/>
</dbReference>
<reference evidence="12" key="1">
    <citation type="submission" date="2021-03" db="EMBL/GenBank/DDBJ databases">
        <title>Acanthopleuribacteraceae sp. M133.</title>
        <authorList>
            <person name="Wang G."/>
        </authorList>
    </citation>
    <scope>NUCLEOTIDE SEQUENCE</scope>
    <source>
        <strain evidence="12">M133</strain>
    </source>
</reference>
<dbReference type="InterPro" id="IPR013856">
    <property type="entry name" value="Peptidase_M4_domain"/>
</dbReference>
<dbReference type="GO" id="GO:0005576">
    <property type="term" value="C:extracellular region"/>
    <property type="evidence" value="ECO:0007669"/>
    <property type="project" value="InterPro"/>
</dbReference>
<feature type="region of interest" description="Disordered" evidence="10">
    <location>
        <begin position="646"/>
        <end position="673"/>
    </location>
</feature>
<keyword evidence="13" id="KW-1185">Reference proteome</keyword>
<dbReference type="CDD" id="cd09597">
    <property type="entry name" value="M4_TLP"/>
    <property type="match status" value="1"/>
</dbReference>
<evidence type="ECO:0000256" key="10">
    <source>
        <dbReference type="SAM" id="MobiDB-lite"/>
    </source>
</evidence>
<evidence type="ECO:0000313" key="12">
    <source>
        <dbReference type="EMBL" id="QTD51741.1"/>
    </source>
</evidence>
<dbReference type="GO" id="GO:0004222">
    <property type="term" value="F:metalloendopeptidase activity"/>
    <property type="evidence" value="ECO:0007669"/>
    <property type="project" value="InterPro"/>
</dbReference>
<feature type="domain" description="PKD" evidence="11">
    <location>
        <begin position="719"/>
        <end position="789"/>
    </location>
</feature>
<dbReference type="InterPro" id="IPR011096">
    <property type="entry name" value="FTP_domain"/>
</dbReference>
<keyword evidence="6" id="KW-0378">Hydrolase</keyword>
<dbReference type="KEGG" id="scor:J3U87_04665"/>
<dbReference type="Gene3D" id="2.60.120.380">
    <property type="match status" value="1"/>
</dbReference>
<keyword evidence="5" id="KW-0732">Signal</keyword>
<comment type="similarity">
    <text evidence="2">Belongs to the peptidase M4 family.</text>
</comment>
<dbReference type="SMART" id="SM00089">
    <property type="entry name" value="PKD"/>
    <property type="match status" value="2"/>
</dbReference>
<keyword evidence="3" id="KW-0645">Protease</keyword>
<dbReference type="AlphaFoldDB" id="A0A8A4TRV2"/>
<dbReference type="Pfam" id="PF01447">
    <property type="entry name" value="Peptidase_M4"/>
    <property type="match status" value="1"/>
</dbReference>
<dbReference type="SUPFAM" id="SSF51055">
    <property type="entry name" value="Carbohydrate binding domain"/>
    <property type="match status" value="1"/>
</dbReference>
<dbReference type="Pfam" id="PF07504">
    <property type="entry name" value="FTP"/>
    <property type="match status" value="1"/>
</dbReference>
<name>A0A8A4TRV2_SULCO</name>
<dbReference type="SMART" id="SM00495">
    <property type="entry name" value="ChtBD3"/>
    <property type="match status" value="1"/>
</dbReference>
<dbReference type="PANTHER" id="PTHR33794:SF1">
    <property type="entry name" value="BACILLOLYSIN"/>
    <property type="match status" value="1"/>
</dbReference>
<dbReference type="RefSeq" id="WP_237381863.1">
    <property type="nucleotide sequence ID" value="NZ_CP071793.1"/>
</dbReference>
<dbReference type="Gene3D" id="1.10.390.10">
    <property type="entry name" value="Neutral Protease Domain 2"/>
    <property type="match status" value="1"/>
</dbReference>
<dbReference type="Gene3D" id="2.60.40.10">
    <property type="entry name" value="Immunoglobulins"/>
    <property type="match status" value="2"/>
</dbReference>
<dbReference type="Pfam" id="PF02868">
    <property type="entry name" value="Peptidase_M4_C"/>
    <property type="match status" value="1"/>
</dbReference>
<dbReference type="Pfam" id="PF04151">
    <property type="entry name" value="PPC"/>
    <property type="match status" value="1"/>
</dbReference>
<dbReference type="PANTHER" id="PTHR33794">
    <property type="entry name" value="BACILLOLYSIN"/>
    <property type="match status" value="1"/>
</dbReference>
<dbReference type="Pfam" id="PF02839">
    <property type="entry name" value="CBM_5_12"/>
    <property type="match status" value="1"/>
</dbReference>
<evidence type="ECO:0000313" key="13">
    <source>
        <dbReference type="Proteomes" id="UP000663929"/>
    </source>
</evidence>
<dbReference type="GO" id="GO:0005975">
    <property type="term" value="P:carbohydrate metabolic process"/>
    <property type="evidence" value="ECO:0007669"/>
    <property type="project" value="InterPro"/>
</dbReference>